<protein>
    <submittedName>
        <fullName evidence="2">MBL fold metallo-hydrolase</fullName>
    </submittedName>
</protein>
<dbReference type="RefSeq" id="WP_162442513.1">
    <property type="nucleotide sequence ID" value="NZ_CP048222.1"/>
</dbReference>
<organism evidence="2 3">
    <name type="scientific">Rhodocytophaga rosea</name>
    <dbReference type="NCBI Taxonomy" id="2704465"/>
    <lineage>
        <taxon>Bacteria</taxon>
        <taxon>Pseudomonadati</taxon>
        <taxon>Bacteroidota</taxon>
        <taxon>Cytophagia</taxon>
        <taxon>Cytophagales</taxon>
        <taxon>Rhodocytophagaceae</taxon>
        <taxon>Rhodocytophaga</taxon>
    </lineage>
</organism>
<keyword evidence="3" id="KW-1185">Reference proteome</keyword>
<dbReference type="InterPro" id="IPR001279">
    <property type="entry name" value="Metallo-B-lactamas"/>
</dbReference>
<dbReference type="InterPro" id="IPR050855">
    <property type="entry name" value="NDM-1-like"/>
</dbReference>
<evidence type="ECO:0000313" key="3">
    <source>
        <dbReference type="Proteomes" id="UP000480178"/>
    </source>
</evidence>
<dbReference type="CDD" id="cd07721">
    <property type="entry name" value="yflN-like_MBL-fold"/>
    <property type="match status" value="1"/>
</dbReference>
<dbReference type="PANTHER" id="PTHR42951">
    <property type="entry name" value="METALLO-BETA-LACTAMASE DOMAIN-CONTAINING"/>
    <property type="match status" value="1"/>
</dbReference>
<dbReference type="Gene3D" id="3.60.15.10">
    <property type="entry name" value="Ribonuclease Z/Hydroxyacylglutathione hydrolase-like"/>
    <property type="match status" value="1"/>
</dbReference>
<dbReference type="Proteomes" id="UP000480178">
    <property type="component" value="Chromosome"/>
</dbReference>
<dbReference type="SUPFAM" id="SSF56281">
    <property type="entry name" value="Metallo-hydrolase/oxidoreductase"/>
    <property type="match status" value="1"/>
</dbReference>
<name>A0A6C0GEM0_9BACT</name>
<gene>
    <name evidence="2" type="ORF">GXP67_07220</name>
</gene>
<proteinExistence type="predicted"/>
<accession>A0A6C0GEM0</accession>
<dbReference type="Pfam" id="PF00753">
    <property type="entry name" value="Lactamase_B"/>
    <property type="match status" value="1"/>
</dbReference>
<dbReference type="PANTHER" id="PTHR42951:SF15">
    <property type="entry name" value="METALLO-BETA-LACTAMASE SUPERFAMILY PROTEIN"/>
    <property type="match status" value="1"/>
</dbReference>
<reference evidence="2 3" key="1">
    <citation type="submission" date="2020-01" db="EMBL/GenBank/DDBJ databases">
        <authorList>
            <person name="Kim M.K."/>
        </authorList>
    </citation>
    <scope>NUCLEOTIDE SEQUENCE [LARGE SCALE GENOMIC DNA]</scope>
    <source>
        <strain evidence="2 3">172606-1</strain>
    </source>
</reference>
<feature type="domain" description="Metallo-beta-lactamase" evidence="1">
    <location>
        <begin position="18"/>
        <end position="223"/>
    </location>
</feature>
<dbReference type="SMART" id="SM00849">
    <property type="entry name" value="Lactamase_B"/>
    <property type="match status" value="1"/>
</dbReference>
<dbReference type="AlphaFoldDB" id="A0A6C0GEM0"/>
<dbReference type="KEGG" id="rhoz:GXP67_07220"/>
<sequence>MNVHVLELKFNFTGKEETLCPVLMEQGDELILVDCGYEGFMPLIEAAVHQHGFSLEKLTGLIITHHDMDHMGAAFELKTKYPSVTIYSSAIEAPYISGKLKSERLRQAENLYDSLPEDQKPGARYFQQMLQQIKPVEVDYTLTPIENPSFLKSAQIIFTPGHMPGHISIYIKESKILIAADALVYENGEFEIANPHFTLDLAEAVASIKKLQALDIDTIICYHGGTVEKDIQAKLSRLISTYAQY</sequence>
<dbReference type="EMBL" id="CP048222">
    <property type="protein sequence ID" value="QHT66459.1"/>
    <property type="molecule type" value="Genomic_DNA"/>
</dbReference>
<dbReference type="InterPro" id="IPR036866">
    <property type="entry name" value="RibonucZ/Hydroxyglut_hydro"/>
</dbReference>
<keyword evidence="2" id="KW-0378">Hydrolase</keyword>
<evidence type="ECO:0000313" key="2">
    <source>
        <dbReference type="EMBL" id="QHT66459.1"/>
    </source>
</evidence>
<evidence type="ECO:0000259" key="1">
    <source>
        <dbReference type="SMART" id="SM00849"/>
    </source>
</evidence>
<dbReference type="GO" id="GO:0016787">
    <property type="term" value="F:hydrolase activity"/>
    <property type="evidence" value="ECO:0007669"/>
    <property type="project" value="UniProtKB-KW"/>
</dbReference>